<proteinExistence type="predicted"/>
<accession>A0A1G7F7Z0</accession>
<gene>
    <name evidence="2" type="ORF">SAMN04487996_106298</name>
</gene>
<reference evidence="3" key="1">
    <citation type="submission" date="2016-10" db="EMBL/GenBank/DDBJ databases">
        <authorList>
            <person name="Varghese N."/>
            <person name="Submissions S."/>
        </authorList>
    </citation>
    <scope>NUCLEOTIDE SEQUENCE [LARGE SCALE GENOMIC DNA]</scope>
    <source>
        <strain evidence="3">DSM 25329</strain>
    </source>
</reference>
<evidence type="ECO:0000256" key="1">
    <source>
        <dbReference type="SAM" id="SignalP"/>
    </source>
</evidence>
<evidence type="ECO:0008006" key="4">
    <source>
        <dbReference type="Google" id="ProtNLM"/>
    </source>
</evidence>
<name>A0A1G7F7Z0_9BACT</name>
<keyword evidence="3" id="KW-1185">Reference proteome</keyword>
<organism evidence="2 3">
    <name type="scientific">Dyadobacter soli</name>
    <dbReference type="NCBI Taxonomy" id="659014"/>
    <lineage>
        <taxon>Bacteria</taxon>
        <taxon>Pseudomonadati</taxon>
        <taxon>Bacteroidota</taxon>
        <taxon>Cytophagia</taxon>
        <taxon>Cytophagales</taxon>
        <taxon>Spirosomataceae</taxon>
        <taxon>Dyadobacter</taxon>
    </lineage>
</organism>
<protein>
    <recommendedName>
        <fullName evidence="4">Outer membrane protein beta-barrel domain-containing protein</fullName>
    </recommendedName>
</protein>
<dbReference type="STRING" id="659014.SAMN04487996_106298"/>
<evidence type="ECO:0000313" key="3">
    <source>
        <dbReference type="Proteomes" id="UP000198748"/>
    </source>
</evidence>
<feature type="chain" id="PRO_5011654966" description="Outer membrane protein beta-barrel domain-containing protein" evidence="1">
    <location>
        <begin position="25"/>
        <end position="238"/>
    </location>
</feature>
<dbReference type="EMBL" id="FNAN01000006">
    <property type="protein sequence ID" value="SDE72012.1"/>
    <property type="molecule type" value="Genomic_DNA"/>
</dbReference>
<keyword evidence="1" id="KW-0732">Signal</keyword>
<sequence length="238" mass="26406">MGSAMKILKGLILILLLNTTSTHAQYTSPIAAGVDVGTGIGSNSWAPSIMYHEELGPQRLPWLRLGLGFRAWGYYGGRDNLSTERIAGVKDYLEYRDVSVNGISFLAGVSVSFWKLDFGVNTDLLGFTYGSKRHGYYEKPIPDPDGTGKPHYDQWLAGKPTMFNALPLALRRNTGQSEAFVRFRAGRKVGVKLGYTYGRLTYTTKKIDGFNVYLDNSQRHVSKTYGLPYVALAFALED</sequence>
<evidence type="ECO:0000313" key="2">
    <source>
        <dbReference type="EMBL" id="SDE72012.1"/>
    </source>
</evidence>
<dbReference type="AlphaFoldDB" id="A0A1G7F7Z0"/>
<feature type="signal peptide" evidence="1">
    <location>
        <begin position="1"/>
        <end position="24"/>
    </location>
</feature>
<dbReference type="Proteomes" id="UP000198748">
    <property type="component" value="Unassembled WGS sequence"/>
</dbReference>